<sequence length="422" mass="47015">MSHIGKKFTTLSTTAEVGGGDGVDDLNIMMAARESQIVQEDKMLGGFVGAKEIGILAAVSLSIYLINGTHAQAVCTALTSVPPALFSYRVLINPRTTRDGYHSILFYWTLYGVMALADQLFGDAQGYHFIKGSLLVSVFWHALRANPSSIPRSLRFIDEATSHVASALTRYDSQGFEKLTETSDFMPRSPTMTQFSEDDESEYMLPTSPIPDESEATVLENPNDFDLTTACSFIPSMEMQTTQKPSPEDQKNQIRVETGKDAEEKLYVGYESTGFRQAIRAPTPIHRQQFLSMSAMTLTNGGADIVTNPHDKLEFSREVREVPIRVTNISALHLMFALKTNADTYLVAAPTTGVIKSGDTLTIRVGVADHFFKQFSDLGRSIDKLAIDYMLIPQGEKDINEFSYQFFAQHNRRRHAIRVFYK</sequence>
<keyword evidence="3 7" id="KW-0206">Cytoskeleton</keyword>
<comment type="function">
    <text evidence="5 7">Central component in molecular interactions underlying sperm crawling. Forms an extensive filament system that extends from sperm villipoda, along the leading edge of the pseudopod.</text>
</comment>
<protein>
    <recommendedName>
        <fullName evidence="7">Major sperm protein</fullName>
    </recommendedName>
</protein>
<comment type="caution">
    <text evidence="10">The sequence shown here is derived from an EMBL/GenBank/DDBJ whole genome shotgun (WGS) entry which is preliminary data.</text>
</comment>
<keyword evidence="8" id="KW-1133">Transmembrane helix</keyword>
<keyword evidence="2" id="KW-0963">Cytoplasm</keyword>
<dbReference type="PANTHER" id="PTHR22920:SF24">
    <property type="entry name" value="MAJOR SPERM PROTEIN"/>
    <property type="match status" value="1"/>
</dbReference>
<dbReference type="InterPro" id="IPR008962">
    <property type="entry name" value="PapD-like_sf"/>
</dbReference>
<dbReference type="InterPro" id="IPR000535">
    <property type="entry name" value="MSP_dom"/>
</dbReference>
<evidence type="ECO:0000256" key="2">
    <source>
        <dbReference type="ARBA" id="ARBA00022490"/>
    </source>
</evidence>
<dbReference type="Pfam" id="PF00635">
    <property type="entry name" value="Motile_Sperm"/>
    <property type="match status" value="1"/>
</dbReference>
<comment type="subcellular location">
    <subcellularLocation>
        <location evidence="6">Cell projection</location>
        <location evidence="6">Pseudopodium</location>
    </subcellularLocation>
    <subcellularLocation>
        <location evidence="1">Cytoplasm</location>
        <location evidence="1">Cytoskeleton</location>
    </subcellularLocation>
</comment>
<dbReference type="AlphaFoldDB" id="A0A8S1EP21"/>
<organism evidence="10 11">
    <name type="scientific">Caenorhabditis bovis</name>
    <dbReference type="NCBI Taxonomy" id="2654633"/>
    <lineage>
        <taxon>Eukaryota</taxon>
        <taxon>Metazoa</taxon>
        <taxon>Ecdysozoa</taxon>
        <taxon>Nematoda</taxon>
        <taxon>Chromadorea</taxon>
        <taxon>Rhabditida</taxon>
        <taxon>Rhabditina</taxon>
        <taxon>Rhabditomorpha</taxon>
        <taxon>Rhabditoidea</taxon>
        <taxon>Rhabditidae</taxon>
        <taxon>Peloderinae</taxon>
        <taxon>Caenorhabditis</taxon>
    </lineage>
</organism>
<dbReference type="SUPFAM" id="SSF49354">
    <property type="entry name" value="PapD-like"/>
    <property type="match status" value="1"/>
</dbReference>
<dbReference type="OrthoDB" id="5784868at2759"/>
<feature type="domain" description="MSP" evidence="9">
    <location>
        <begin position="304"/>
        <end position="422"/>
    </location>
</feature>
<evidence type="ECO:0000313" key="11">
    <source>
        <dbReference type="Proteomes" id="UP000494206"/>
    </source>
</evidence>
<evidence type="ECO:0000313" key="10">
    <source>
        <dbReference type="EMBL" id="CAB3402812.1"/>
    </source>
</evidence>
<feature type="transmembrane region" description="Helical" evidence="8">
    <location>
        <begin position="71"/>
        <end position="92"/>
    </location>
</feature>
<dbReference type="GO" id="GO:0005856">
    <property type="term" value="C:cytoskeleton"/>
    <property type="evidence" value="ECO:0007669"/>
    <property type="project" value="UniProtKB-SubCell"/>
</dbReference>
<dbReference type="InterPro" id="IPR051155">
    <property type="entry name" value="Nematode_MSP"/>
</dbReference>
<dbReference type="GO" id="GO:0031143">
    <property type="term" value="C:pseudopodium"/>
    <property type="evidence" value="ECO:0007669"/>
    <property type="project" value="UniProtKB-SubCell"/>
</dbReference>
<feature type="transmembrane region" description="Helical" evidence="8">
    <location>
        <begin position="43"/>
        <end position="65"/>
    </location>
</feature>
<dbReference type="PANTHER" id="PTHR22920">
    <property type="entry name" value="MAJOR SPERM PROTEIN"/>
    <property type="match status" value="1"/>
</dbReference>
<evidence type="ECO:0000256" key="7">
    <source>
        <dbReference type="RuleBase" id="RU003425"/>
    </source>
</evidence>
<accession>A0A8S1EP21</accession>
<gene>
    <name evidence="10" type="ORF">CBOVIS_LOCUS5375</name>
</gene>
<proteinExistence type="predicted"/>
<keyword evidence="8" id="KW-0472">Membrane</keyword>
<keyword evidence="11" id="KW-1185">Reference proteome</keyword>
<evidence type="ECO:0000256" key="5">
    <source>
        <dbReference type="ARBA" id="ARBA00037744"/>
    </source>
</evidence>
<keyword evidence="8" id="KW-0812">Transmembrane</keyword>
<evidence type="ECO:0000256" key="1">
    <source>
        <dbReference type="ARBA" id="ARBA00004245"/>
    </source>
</evidence>
<evidence type="ECO:0000256" key="3">
    <source>
        <dbReference type="ARBA" id="ARBA00023212"/>
    </source>
</evidence>
<dbReference type="Gene3D" id="2.60.40.10">
    <property type="entry name" value="Immunoglobulins"/>
    <property type="match status" value="1"/>
</dbReference>
<evidence type="ECO:0000256" key="8">
    <source>
        <dbReference type="SAM" id="Phobius"/>
    </source>
</evidence>
<keyword evidence="4" id="KW-0966">Cell projection</keyword>
<dbReference type="EMBL" id="CADEPM010000003">
    <property type="protein sequence ID" value="CAB3402812.1"/>
    <property type="molecule type" value="Genomic_DNA"/>
</dbReference>
<dbReference type="Proteomes" id="UP000494206">
    <property type="component" value="Unassembled WGS sequence"/>
</dbReference>
<reference evidence="10 11" key="1">
    <citation type="submission" date="2020-04" db="EMBL/GenBank/DDBJ databases">
        <authorList>
            <person name="Laetsch R D."/>
            <person name="Stevens L."/>
            <person name="Kumar S."/>
            <person name="Blaxter L. M."/>
        </authorList>
    </citation>
    <scope>NUCLEOTIDE SEQUENCE [LARGE SCALE GENOMIC DNA]</scope>
</reference>
<feature type="transmembrane region" description="Helical" evidence="8">
    <location>
        <begin position="104"/>
        <end position="121"/>
    </location>
</feature>
<evidence type="ECO:0000256" key="4">
    <source>
        <dbReference type="ARBA" id="ARBA00023273"/>
    </source>
</evidence>
<dbReference type="InterPro" id="IPR013783">
    <property type="entry name" value="Ig-like_fold"/>
</dbReference>
<name>A0A8S1EP21_9PELO</name>
<dbReference type="PROSITE" id="PS50202">
    <property type="entry name" value="MSP"/>
    <property type="match status" value="1"/>
</dbReference>
<evidence type="ECO:0000256" key="6">
    <source>
        <dbReference type="ARBA" id="ARBA00037818"/>
    </source>
</evidence>
<evidence type="ECO:0000259" key="9">
    <source>
        <dbReference type="PROSITE" id="PS50202"/>
    </source>
</evidence>